<proteinExistence type="predicted"/>
<evidence type="ECO:0008006" key="3">
    <source>
        <dbReference type="Google" id="ProtNLM"/>
    </source>
</evidence>
<comment type="caution">
    <text evidence="1">The sequence shown here is derived from an EMBL/GenBank/DDBJ whole genome shotgun (WGS) entry which is preliminary data.</text>
</comment>
<organism evidence="1 2">
    <name type="scientific">Thioflexithrix psekupsensis</name>
    <dbReference type="NCBI Taxonomy" id="1570016"/>
    <lineage>
        <taxon>Bacteria</taxon>
        <taxon>Pseudomonadati</taxon>
        <taxon>Pseudomonadota</taxon>
        <taxon>Gammaproteobacteria</taxon>
        <taxon>Thiotrichales</taxon>
        <taxon>Thioflexithrix</taxon>
    </lineage>
</organism>
<reference evidence="1 2" key="1">
    <citation type="submission" date="2016-12" db="EMBL/GenBank/DDBJ databases">
        <title>Thioflexothrix psekupsii D3 genome sequencing and assembly.</title>
        <authorList>
            <person name="Fomenkov A."/>
            <person name="Vincze T."/>
            <person name="Grabovich M."/>
            <person name="Anton B.P."/>
            <person name="Dubinina G."/>
            <person name="Orlova M."/>
            <person name="Belousova E."/>
            <person name="Roberts R.J."/>
        </authorList>
    </citation>
    <scope>NUCLEOTIDE SEQUENCE [LARGE SCALE GENOMIC DNA]</scope>
    <source>
        <strain evidence="1">D3</strain>
    </source>
</reference>
<accession>A0A251XCN3</accession>
<sequence length="200" mass="23090">MKTNIVSIEQQRESVHDLLERIYCVLEKHGQIVYQMVNRPAFPTSSGLTMDIITQEKMEASAAYESHKRTRVFINSAPNELESAEVLEKQLGDSFLYIKPLDFIRGRGDIYDDLQEKLENSDVMVIVLDKEVSYQWVLNQLYLCQRIKSSAGYKVELVLFSPYVEIGDSSEFFEKHMVRAIIVKSVDNLISELMKLEQLS</sequence>
<dbReference type="AlphaFoldDB" id="A0A251XCN3"/>
<evidence type="ECO:0000313" key="2">
    <source>
        <dbReference type="Proteomes" id="UP000194798"/>
    </source>
</evidence>
<evidence type="ECO:0000313" key="1">
    <source>
        <dbReference type="EMBL" id="OUD16015.1"/>
    </source>
</evidence>
<dbReference type="EMBL" id="MSLT01000002">
    <property type="protein sequence ID" value="OUD16015.1"/>
    <property type="molecule type" value="Genomic_DNA"/>
</dbReference>
<name>A0A251XCN3_9GAMM</name>
<protein>
    <recommendedName>
        <fullName evidence="3">TIR domain-containing protein</fullName>
    </recommendedName>
</protein>
<gene>
    <name evidence="1" type="ORF">TPSD3_01020</name>
</gene>
<dbReference type="Proteomes" id="UP000194798">
    <property type="component" value="Unassembled WGS sequence"/>
</dbReference>
<dbReference type="RefSeq" id="WP_086486743.1">
    <property type="nucleotide sequence ID" value="NZ_MSLT01000002.1"/>
</dbReference>
<keyword evidence="2" id="KW-1185">Reference proteome</keyword>